<feature type="chain" id="PRO_5045985420" evidence="1">
    <location>
        <begin position="25"/>
        <end position="557"/>
    </location>
</feature>
<accession>A0ABN8P501</accession>
<dbReference type="Proteomes" id="UP001159405">
    <property type="component" value="Unassembled WGS sequence"/>
</dbReference>
<evidence type="ECO:0000256" key="1">
    <source>
        <dbReference type="SAM" id="SignalP"/>
    </source>
</evidence>
<evidence type="ECO:0000313" key="2">
    <source>
        <dbReference type="EMBL" id="CAH3133921.1"/>
    </source>
</evidence>
<name>A0ABN8P501_9CNID</name>
<evidence type="ECO:0000313" key="3">
    <source>
        <dbReference type="Proteomes" id="UP001159405"/>
    </source>
</evidence>
<keyword evidence="1" id="KW-0732">Signal</keyword>
<dbReference type="InterPro" id="IPR038765">
    <property type="entry name" value="Papain-like_cys_pep_sf"/>
</dbReference>
<gene>
    <name evidence="2" type="ORF">PLOB_00037127</name>
</gene>
<dbReference type="EMBL" id="CALNXK010000053">
    <property type="protein sequence ID" value="CAH3133921.1"/>
    <property type="molecule type" value="Genomic_DNA"/>
</dbReference>
<dbReference type="SUPFAM" id="SSF54001">
    <property type="entry name" value="Cysteine proteinases"/>
    <property type="match status" value="1"/>
</dbReference>
<protein>
    <submittedName>
        <fullName evidence="2">Uncharacterized protein</fullName>
    </submittedName>
</protein>
<dbReference type="InterPro" id="IPR044934">
    <property type="entry name" value="Streptopain_sf"/>
</dbReference>
<proteinExistence type="predicted"/>
<reference evidence="2 3" key="1">
    <citation type="submission" date="2022-05" db="EMBL/GenBank/DDBJ databases">
        <authorList>
            <consortium name="Genoscope - CEA"/>
            <person name="William W."/>
        </authorList>
    </citation>
    <scope>NUCLEOTIDE SEQUENCE [LARGE SCALE GENOMIC DNA]</scope>
</reference>
<organism evidence="2 3">
    <name type="scientific">Porites lobata</name>
    <dbReference type="NCBI Taxonomy" id="104759"/>
    <lineage>
        <taxon>Eukaryota</taxon>
        <taxon>Metazoa</taxon>
        <taxon>Cnidaria</taxon>
        <taxon>Anthozoa</taxon>
        <taxon>Hexacorallia</taxon>
        <taxon>Scleractinia</taxon>
        <taxon>Fungiina</taxon>
        <taxon>Poritidae</taxon>
        <taxon>Porites</taxon>
    </lineage>
</organism>
<comment type="caution">
    <text evidence="2">The sequence shown here is derived from an EMBL/GenBank/DDBJ whole genome shotgun (WGS) entry which is preliminary data.</text>
</comment>
<sequence>MSLSYAKGFILLGIIILVPKPGMSELPYEVLDSLVELSEFDDFKDLMKVNVSDERGPTRSIYRLDLGPKYVAYYEIDTGKDYVILSSGPKTGDFREVQSGPDPRPTDLLIQQANKNGQKCEKFYRLSPVGLTICNNYKGTVVAASYNWTADVAEIDNWHILDQMVKTSLNEFQEMWRKRAKERRTVLDWATTDTGKTRKKKVTDEEALSPGSVVKVALGEKFKSLNIYVTSFGKSGFHPNSKSTKATWQHKLCKVLVDVCLNGTSKVNPFAVKKTPNNLVYLKLEIHGNPVFVKRILEGRELGFEIRIQMYNHQSATKHYAINLQSKRFGRSPPGSGNKRVAGADYDMPDYNQHKCCGNCYSGCSPVAWAQVFGYYDRRASSFSSIFSPKIYGHSYETAPKKLTNKVKYFVEDIRRQVKTFCDNGEGATYPEKMRLIQPWFQARQGGKARVVSYLEPQSAVWLRIIGKRWLDIGYPVVFDFQYSKKDGHSVVATKYRTKSRNYRHCETWDRCSVKKTRCTWNTAQDYEFFLHYGWGGYNNQWQMLDPTDAHVAYIIK</sequence>
<keyword evidence="3" id="KW-1185">Reference proteome</keyword>
<dbReference type="Gene3D" id="3.90.70.50">
    <property type="entry name" value="Peptidase C10, streptopain"/>
    <property type="match status" value="1"/>
</dbReference>
<feature type="signal peptide" evidence="1">
    <location>
        <begin position="1"/>
        <end position="24"/>
    </location>
</feature>